<evidence type="ECO:0000256" key="7">
    <source>
        <dbReference type="ARBA" id="ARBA00023114"/>
    </source>
</evidence>
<dbReference type="Pfam" id="PF02530">
    <property type="entry name" value="Porin_2"/>
    <property type="match status" value="1"/>
</dbReference>
<evidence type="ECO:0000256" key="4">
    <source>
        <dbReference type="ARBA" id="ARBA00022692"/>
    </source>
</evidence>
<evidence type="ECO:0000256" key="3">
    <source>
        <dbReference type="ARBA" id="ARBA00022452"/>
    </source>
</evidence>
<dbReference type="AlphaFoldDB" id="A0A7Y4LU01"/>
<evidence type="ECO:0000256" key="8">
    <source>
        <dbReference type="ARBA" id="ARBA00023136"/>
    </source>
</evidence>
<comment type="domain">
    <text evidence="10">Consists of 16-stranded beta-barrel sheets, with large surface-exposed loops, that form a transmembrane pore at the center of each barrel. The pore is partially ocluded by a peptide loop that folds into the pore lumen.</text>
</comment>
<dbReference type="GO" id="GO:0006811">
    <property type="term" value="P:monoatomic ion transport"/>
    <property type="evidence" value="ECO:0007669"/>
    <property type="project" value="UniProtKB-KW"/>
</dbReference>
<evidence type="ECO:0000256" key="5">
    <source>
        <dbReference type="ARBA" id="ARBA00022729"/>
    </source>
</evidence>
<evidence type="ECO:0000313" key="12">
    <source>
        <dbReference type="Proteomes" id="UP000544122"/>
    </source>
</evidence>
<dbReference type="InterPro" id="IPR003684">
    <property type="entry name" value="Porin_alphabac"/>
</dbReference>
<feature type="signal peptide" evidence="10">
    <location>
        <begin position="1"/>
        <end position="23"/>
    </location>
</feature>
<dbReference type="EMBL" id="JAAVLX010000002">
    <property type="protein sequence ID" value="NOJ38807.1"/>
    <property type="molecule type" value="Genomic_DNA"/>
</dbReference>
<keyword evidence="7 10" id="KW-0626">Porin</keyword>
<comment type="subcellular location">
    <subcellularLocation>
        <location evidence="10">Cell outer membrane</location>
        <topology evidence="10">Multi-pass membrane protein</topology>
    </subcellularLocation>
</comment>
<keyword evidence="4 10" id="KW-0812">Transmembrane</keyword>
<evidence type="ECO:0000313" key="11">
    <source>
        <dbReference type="EMBL" id="NOJ38807.1"/>
    </source>
</evidence>
<dbReference type="GO" id="GO:0046930">
    <property type="term" value="C:pore complex"/>
    <property type="evidence" value="ECO:0007669"/>
    <property type="project" value="UniProtKB-KW"/>
</dbReference>
<comment type="caution">
    <text evidence="11">The sequence shown here is derived from an EMBL/GenBank/DDBJ whole genome shotgun (WGS) entry which is preliminary data.</text>
</comment>
<gene>
    <name evidence="11" type="ORF">HCN58_04135</name>
</gene>
<proteinExistence type="inferred from homology"/>
<comment type="similarity">
    <text evidence="1 10">Belongs to the alphaproteobacteria porin family.</text>
</comment>
<evidence type="ECO:0000256" key="6">
    <source>
        <dbReference type="ARBA" id="ARBA00023065"/>
    </source>
</evidence>
<accession>A0A7Y4LU01</accession>
<keyword evidence="5 10" id="KW-0732">Signal</keyword>
<feature type="chain" id="PRO_5031590917" description="Porin" evidence="10">
    <location>
        <begin position="24"/>
        <end position="512"/>
    </location>
</feature>
<evidence type="ECO:0000256" key="10">
    <source>
        <dbReference type="RuleBase" id="RU364005"/>
    </source>
</evidence>
<reference evidence="11 12" key="1">
    <citation type="submission" date="2020-03" db="EMBL/GenBank/DDBJ databases">
        <title>Bradyrhizobium diversity isolated from nodules of Indigofera sp.</title>
        <authorList>
            <person name="Klepa M."/>
            <person name="Helene L."/>
            <person name="Hungria M."/>
        </authorList>
    </citation>
    <scope>NUCLEOTIDE SEQUENCE [LARGE SCALE GENOMIC DNA]</scope>
    <source>
        <strain evidence="11 12">WSM 1791</strain>
    </source>
</reference>
<dbReference type="GO" id="GO:0015288">
    <property type="term" value="F:porin activity"/>
    <property type="evidence" value="ECO:0007669"/>
    <property type="project" value="UniProtKB-KW"/>
</dbReference>
<keyword evidence="6 10" id="KW-0406">Ion transport</keyword>
<evidence type="ECO:0000256" key="9">
    <source>
        <dbReference type="ARBA" id="ARBA00023237"/>
    </source>
</evidence>
<dbReference type="RefSeq" id="WP_171578107.1">
    <property type="nucleotide sequence ID" value="NZ_JAAVLX010000002.1"/>
</dbReference>
<sequence length="512" mass="54061">MTMIKSLILGSAAGLIALSGAQAADLPIKAKAVEYVRICSLYGAGFYYIPGTDTCIKLGGYIRADVTFNGGNYGQPSFSGDLGQGNRYRDYFSTRSRMQLNVDTRTATEYGVVRTFGLANFNFQNQGTNNPAVLNAFPTSATQSLFGVGGGYVSVDLLFIQFAGFTFGKSVSAYATPWQAYPGNNSSFLFGGADYVTGVNNIQYTAQFGNGVSATIGLDDPTVYSRTALLNLGAGNPAGALTAGSTAYGGTHAPDIVGNIRVDQAWGLFQISGMAHLVNASYNTLAAGVPTALSEISGHPEDKWGGAVMAALQIKNLPTGPGDDIKVDVSYSKGVTRQVIAGSSFGMFGGTDRAGAYQSVGFGQLADGVYTPGVTDGIKLVDSWGIRGAFNHNWDPYWSSSLFGSYAQVRYGGSALDVTSAKGAWCANYTVGKAPSLDYACNPDFNIAQVGMVTRWTPVKNLTFSAEVGAFFLDQKMTGAATLAAAVPKPTTVYEFKDQSTVYLNFQARRNF</sequence>
<keyword evidence="2 10" id="KW-0813">Transport</keyword>
<name>A0A7Y4LU01_9BRAD</name>
<organism evidence="11 12">
    <name type="scientific">Bradyrhizobium australiense</name>
    <dbReference type="NCBI Taxonomy" id="2721161"/>
    <lineage>
        <taxon>Bacteria</taxon>
        <taxon>Pseudomonadati</taxon>
        <taxon>Pseudomonadota</taxon>
        <taxon>Alphaproteobacteria</taxon>
        <taxon>Hyphomicrobiales</taxon>
        <taxon>Nitrobacteraceae</taxon>
        <taxon>Bradyrhizobium</taxon>
    </lineage>
</organism>
<dbReference type="Proteomes" id="UP000544122">
    <property type="component" value="Unassembled WGS sequence"/>
</dbReference>
<comment type="function">
    <text evidence="10">Forms passive diffusion pores that allow small molecular weight hydrophilic materials across the outer membrane.</text>
</comment>
<keyword evidence="9 10" id="KW-0998">Cell outer membrane</keyword>
<protein>
    <recommendedName>
        <fullName evidence="10">Porin</fullName>
    </recommendedName>
</protein>
<evidence type="ECO:0000256" key="1">
    <source>
        <dbReference type="ARBA" id="ARBA00009521"/>
    </source>
</evidence>
<keyword evidence="12" id="KW-1185">Reference proteome</keyword>
<keyword evidence="8 10" id="KW-0472">Membrane</keyword>
<keyword evidence="3 10" id="KW-1134">Transmembrane beta strand</keyword>
<evidence type="ECO:0000256" key="2">
    <source>
        <dbReference type="ARBA" id="ARBA00022448"/>
    </source>
</evidence>
<dbReference type="GO" id="GO:0009279">
    <property type="term" value="C:cell outer membrane"/>
    <property type="evidence" value="ECO:0007669"/>
    <property type="project" value="UniProtKB-SubCell"/>
</dbReference>